<dbReference type="InterPro" id="IPR032675">
    <property type="entry name" value="LRR_dom_sf"/>
</dbReference>
<evidence type="ECO:0000256" key="3">
    <source>
        <dbReference type="ARBA" id="ARBA00023212"/>
    </source>
</evidence>
<evidence type="ECO:0000313" key="5">
    <source>
        <dbReference type="EMBL" id="CEM51536.1"/>
    </source>
</evidence>
<evidence type="ECO:0000256" key="2">
    <source>
        <dbReference type="ARBA" id="ARBA00022490"/>
    </source>
</evidence>
<dbReference type="SUPFAM" id="SSF52047">
    <property type="entry name" value="RNI-like"/>
    <property type="match status" value="2"/>
</dbReference>
<dbReference type="VEuPathDB" id="CryptoDB:Cvel_1756"/>
<dbReference type="InterPro" id="IPR001611">
    <property type="entry name" value="Leu-rich_rpt"/>
</dbReference>
<protein>
    <submittedName>
        <fullName evidence="5">Uncharacterized protein</fullName>
    </submittedName>
</protein>
<organism evidence="5">
    <name type="scientific">Chromera velia CCMP2878</name>
    <dbReference type="NCBI Taxonomy" id="1169474"/>
    <lineage>
        <taxon>Eukaryota</taxon>
        <taxon>Sar</taxon>
        <taxon>Alveolata</taxon>
        <taxon>Colpodellida</taxon>
        <taxon>Chromeraceae</taxon>
        <taxon>Chromera</taxon>
    </lineage>
</organism>
<feature type="compositionally biased region" description="Basic and acidic residues" evidence="4">
    <location>
        <begin position="23"/>
        <end position="33"/>
    </location>
</feature>
<dbReference type="Pfam" id="PF13516">
    <property type="entry name" value="LRR_6"/>
    <property type="match status" value="2"/>
</dbReference>
<keyword evidence="2" id="KW-0963">Cytoplasm</keyword>
<dbReference type="Gene3D" id="3.80.10.10">
    <property type="entry name" value="Ribonuclease Inhibitor"/>
    <property type="match status" value="2"/>
</dbReference>
<keyword evidence="3" id="KW-0206">Cytoskeleton</keyword>
<dbReference type="PANTHER" id="PTHR24107">
    <property type="entry name" value="YNEIN REGULATORY COMPLEX SUBUNIT 5"/>
    <property type="match status" value="1"/>
</dbReference>
<evidence type="ECO:0000256" key="1">
    <source>
        <dbReference type="ARBA" id="ARBA00004245"/>
    </source>
</evidence>
<dbReference type="EMBL" id="CDMZ01004971">
    <property type="protein sequence ID" value="CEM51536.1"/>
    <property type="molecule type" value="Genomic_DNA"/>
</dbReference>
<reference evidence="5" key="1">
    <citation type="submission" date="2014-11" db="EMBL/GenBank/DDBJ databases">
        <authorList>
            <person name="Otto D Thomas"/>
            <person name="Naeem Raeece"/>
        </authorList>
    </citation>
    <scope>NUCLEOTIDE SEQUENCE</scope>
</reference>
<feature type="compositionally biased region" description="Gly residues" evidence="4">
    <location>
        <begin position="11"/>
        <end position="21"/>
    </location>
</feature>
<sequence>MQQPEPSAQGGVLGTEAGGDGVTDLHEQQRHREGPNSAEALLCALLCALLKHAGPTAQLVSELTASRDSFGVAWVVAWLLKRARPGLVLEGLLDISECQVSPGKLGLLLSALPLSVQELQVGPAAISEAAVPLLCRFLKGEGGTSQGRRALKDLVFAGKGKSCAEAAEALFASLPDCLENLKFQGVLLARGAMSALAHCLKETVGPCLLSLSFIESSEKEGLGVFFAAMRETENQKEGPFKSLEELCVEDSWVGVNPSGPSFRGVCDALCPEVLPSLRRLRVGTWEQFCGSSGQNFVARLVESKFPLLESLNLKDSYLPPEAARDLSQALSSGVFPSLRELNLIGCVIEKEGAEALLKTLSEKDAENQSCPLEAVDVSLRVLNDSSIALLGDGKVMFLLRDLEMEIHPLQAVSFLQSLEKPGSVKRLSLTVAWSIMHDAPQSPGVGEVLAGSLHGPVSLASCLHELSLKGGEMSGHLGREERTALFESFRASPLPLLTVLELSGHQLKDADMTLFSDAVKAGNLPLLKRLNFRQNDFGKAGTDALMEGIREKGLLVLKELNLSSTQAGEGAESLAQTLAAGKLPLLQRLVLVECGLTDEGLIALGGIFPQTNLPSLVSLQLSENLISPHGLRSFLGSLTPKSLPRLERLLHDVPHGGERELREAHSQGKFPSMPLLPNIETVDEDDETLFNSSTLGVPFSFPPEFSFNLAFQFTER</sequence>
<dbReference type="AlphaFoldDB" id="A0A0G4I3U6"/>
<comment type="subcellular location">
    <subcellularLocation>
        <location evidence="1">Cytoplasm</location>
        <location evidence="1">Cytoskeleton</location>
    </subcellularLocation>
</comment>
<dbReference type="PANTHER" id="PTHR24107:SF2">
    <property type="entry name" value="NLR FAMILY CARD DOMAIN CONTAINING 3"/>
    <property type="match status" value="1"/>
</dbReference>
<gene>
    <name evidence="5" type="ORF">Cvel_1756</name>
</gene>
<dbReference type="PhylomeDB" id="A0A0G4I3U6"/>
<proteinExistence type="predicted"/>
<feature type="region of interest" description="Disordered" evidence="4">
    <location>
        <begin position="1"/>
        <end position="33"/>
    </location>
</feature>
<dbReference type="GO" id="GO:0005856">
    <property type="term" value="C:cytoskeleton"/>
    <property type="evidence" value="ECO:0007669"/>
    <property type="project" value="UniProtKB-SubCell"/>
</dbReference>
<accession>A0A0G4I3U6</accession>
<dbReference type="SMART" id="SM00368">
    <property type="entry name" value="LRR_RI"/>
    <property type="match status" value="7"/>
</dbReference>
<dbReference type="SMART" id="SM00367">
    <property type="entry name" value="LRR_CC"/>
    <property type="match status" value="3"/>
</dbReference>
<name>A0A0G4I3U6_9ALVE</name>
<evidence type="ECO:0000256" key="4">
    <source>
        <dbReference type="SAM" id="MobiDB-lite"/>
    </source>
</evidence>
<dbReference type="InterPro" id="IPR006553">
    <property type="entry name" value="Leu-rich_rpt_Cys-con_subtyp"/>
</dbReference>
<dbReference type="InterPro" id="IPR052410">
    <property type="entry name" value="DRC5"/>
</dbReference>